<keyword evidence="2" id="KW-1185">Reference proteome</keyword>
<evidence type="ECO:0000313" key="2">
    <source>
        <dbReference type="Proteomes" id="UP000051379"/>
    </source>
</evidence>
<gene>
    <name evidence="1" type="ORF">FC88_GL000042</name>
</gene>
<protein>
    <submittedName>
        <fullName evidence="1">Uncharacterized protein</fullName>
    </submittedName>
</protein>
<reference evidence="1 2" key="1">
    <citation type="journal article" date="2015" name="Genome Announc.">
        <title>Expanding the biotechnology potential of lactobacilli through comparative genomics of 213 strains and associated genera.</title>
        <authorList>
            <person name="Sun Z."/>
            <person name="Harris H.M."/>
            <person name="McCann A."/>
            <person name="Guo C."/>
            <person name="Argimon S."/>
            <person name="Zhang W."/>
            <person name="Yang X."/>
            <person name="Jeffery I.B."/>
            <person name="Cooney J.C."/>
            <person name="Kagawa T.F."/>
            <person name="Liu W."/>
            <person name="Song Y."/>
            <person name="Salvetti E."/>
            <person name="Wrobel A."/>
            <person name="Rasinkangas P."/>
            <person name="Parkhill J."/>
            <person name="Rea M.C."/>
            <person name="O'Sullivan O."/>
            <person name="Ritari J."/>
            <person name="Douillard F.P."/>
            <person name="Paul Ross R."/>
            <person name="Yang R."/>
            <person name="Briner A.E."/>
            <person name="Felis G.E."/>
            <person name="de Vos W.M."/>
            <person name="Barrangou R."/>
            <person name="Klaenhammer T.R."/>
            <person name="Caufield P.W."/>
            <person name="Cui Y."/>
            <person name="Zhang H."/>
            <person name="O'Toole P.W."/>
        </authorList>
    </citation>
    <scope>NUCLEOTIDE SEQUENCE [LARGE SCALE GENOMIC DNA]</scope>
    <source>
        <strain evidence="1 2">JCM 17355</strain>
    </source>
</reference>
<proteinExistence type="predicted"/>
<dbReference type="RefSeq" id="WP_157060433.1">
    <property type="nucleotide sequence ID" value="NZ_AZDO01000065.1"/>
</dbReference>
<sequence length="50" mass="6037">MVAIMVIGYSSSYLAEEINDYQKLDELYKQQINKKFNKSNKIDYREFRNP</sequence>
<name>A0ABR5P7A7_9LACO</name>
<evidence type="ECO:0000313" key="1">
    <source>
        <dbReference type="EMBL" id="KRK94917.1"/>
    </source>
</evidence>
<comment type="caution">
    <text evidence="1">The sequence shown here is derived from an EMBL/GenBank/DDBJ whole genome shotgun (WGS) entry which is preliminary data.</text>
</comment>
<accession>A0ABR5P7A7</accession>
<dbReference type="EMBL" id="AZDO01000065">
    <property type="protein sequence ID" value="KRK94917.1"/>
    <property type="molecule type" value="Genomic_DNA"/>
</dbReference>
<dbReference type="Proteomes" id="UP000051379">
    <property type="component" value="Unassembled WGS sequence"/>
</dbReference>
<organism evidence="1 2">
    <name type="scientific">Companilactobacillus futsaii JCM 17355</name>
    <dbReference type="NCBI Taxonomy" id="1423818"/>
    <lineage>
        <taxon>Bacteria</taxon>
        <taxon>Bacillati</taxon>
        <taxon>Bacillota</taxon>
        <taxon>Bacilli</taxon>
        <taxon>Lactobacillales</taxon>
        <taxon>Lactobacillaceae</taxon>
        <taxon>Companilactobacillus</taxon>
    </lineage>
</organism>